<evidence type="ECO:0008006" key="3">
    <source>
        <dbReference type="Google" id="ProtNLM"/>
    </source>
</evidence>
<protein>
    <recommendedName>
        <fullName evidence="3">DUF2188 domain-containing protein</fullName>
    </recommendedName>
</protein>
<dbReference type="RefSeq" id="WP_009762895.1">
    <property type="nucleotide sequence ID" value="NZ_CP141050.1"/>
</dbReference>
<dbReference type="STRING" id="864069.MicloDRAFT_00033960"/>
<gene>
    <name evidence="1" type="ORF">MicloDRAFT_00033960</name>
</gene>
<keyword evidence="2" id="KW-1185">Reference proteome</keyword>
<name>I4YSA3_9HYPH</name>
<proteinExistence type="predicted"/>
<evidence type="ECO:0000313" key="1">
    <source>
        <dbReference type="EMBL" id="EIM26845.1"/>
    </source>
</evidence>
<reference evidence="1 2" key="1">
    <citation type="submission" date="2012-02" db="EMBL/GenBank/DDBJ databases">
        <title>Improved High-Quality Draft sequence of Microvirga sp. WSM3557.</title>
        <authorList>
            <consortium name="US DOE Joint Genome Institute"/>
            <person name="Lucas S."/>
            <person name="Han J."/>
            <person name="Lapidus A."/>
            <person name="Cheng J.-F."/>
            <person name="Goodwin L."/>
            <person name="Pitluck S."/>
            <person name="Peters L."/>
            <person name="Zhang X."/>
            <person name="Detter J.C."/>
            <person name="Han C."/>
            <person name="Tapia R."/>
            <person name="Land M."/>
            <person name="Hauser L."/>
            <person name="Kyrpides N."/>
            <person name="Ivanova N."/>
            <person name="Pagani I."/>
            <person name="Brau L."/>
            <person name="Yates R."/>
            <person name="O'Hara G."/>
            <person name="Rui T."/>
            <person name="Howieson J."/>
            <person name="Reeve W."/>
            <person name="Woyke T."/>
        </authorList>
    </citation>
    <scope>NUCLEOTIDE SEQUENCE [LARGE SCALE GENOMIC DNA]</scope>
    <source>
        <strain evidence="1 2">WSM3557</strain>
    </source>
</reference>
<sequence length="130" mass="14283">MTEHNTYIVQAVEDRWAIRLEEETLGTFEGRHEAIQAAVAVAEASGRAGNTVEIISAEEYGEMIPIWEVGRDILLDSIGCLNSILRISLIVIAGWRSSGPDVGGQPEHHLDSISDGFTHRAHTSIFQDQT</sequence>
<dbReference type="AlphaFoldDB" id="I4YSA3"/>
<accession>I4YSA3</accession>
<dbReference type="PATRIC" id="fig|864069.3.peg.3697"/>
<evidence type="ECO:0000313" key="2">
    <source>
        <dbReference type="Proteomes" id="UP000003947"/>
    </source>
</evidence>
<organism evidence="1 2">
    <name type="scientific">Microvirga lotononidis</name>
    <dbReference type="NCBI Taxonomy" id="864069"/>
    <lineage>
        <taxon>Bacteria</taxon>
        <taxon>Pseudomonadati</taxon>
        <taxon>Pseudomonadota</taxon>
        <taxon>Alphaproteobacteria</taxon>
        <taxon>Hyphomicrobiales</taxon>
        <taxon>Methylobacteriaceae</taxon>
        <taxon>Microvirga</taxon>
    </lineage>
</organism>
<dbReference type="EMBL" id="JH660645">
    <property type="protein sequence ID" value="EIM26845.1"/>
    <property type="molecule type" value="Genomic_DNA"/>
</dbReference>
<dbReference type="Proteomes" id="UP000003947">
    <property type="component" value="Unassembled WGS sequence"/>
</dbReference>
<dbReference type="HOGENOM" id="CLU_1935621_0_0_5"/>